<dbReference type="RefSeq" id="XP_010759064.1">
    <property type="nucleotide sequence ID" value="XM_010760762.1"/>
</dbReference>
<evidence type="ECO:0000313" key="2">
    <source>
        <dbReference type="EMBL" id="KGM92408.1"/>
    </source>
</evidence>
<dbReference type="EMBL" id="KN275959">
    <property type="protein sequence ID" value="KGM92408.1"/>
    <property type="molecule type" value="Genomic_DNA"/>
</dbReference>
<organism evidence="2 3">
    <name type="scientific">Paracoccidioides brasiliensis (strain Pb18)</name>
    <dbReference type="NCBI Taxonomy" id="502780"/>
    <lineage>
        <taxon>Eukaryota</taxon>
        <taxon>Fungi</taxon>
        <taxon>Dikarya</taxon>
        <taxon>Ascomycota</taxon>
        <taxon>Pezizomycotina</taxon>
        <taxon>Eurotiomycetes</taxon>
        <taxon>Eurotiomycetidae</taxon>
        <taxon>Onygenales</taxon>
        <taxon>Ajellomycetaceae</taxon>
        <taxon>Paracoccidioides</taxon>
    </lineage>
</organism>
<sequence>MFGASSDCPTNHSSRHPPDSSHSAHTLEIFHTHPRTQRPFNWAPKVAKLDLQAAGLFAAGLSSTFPFLDPQILNGWDDPEYSGDLAIEGSMVLLLTGHLAPVLTGGQPSLIFIWFLV</sequence>
<evidence type="ECO:0000256" key="1">
    <source>
        <dbReference type="SAM" id="MobiDB-lite"/>
    </source>
</evidence>
<dbReference type="HOGENOM" id="CLU_2085510_0_0_1"/>
<gene>
    <name evidence="2" type="ORF">PADG_11612</name>
</gene>
<evidence type="ECO:0000313" key="3">
    <source>
        <dbReference type="Proteomes" id="UP000001628"/>
    </source>
</evidence>
<accession>A0A0A0HVL1</accession>
<protein>
    <submittedName>
        <fullName evidence="2">Uncharacterized protein</fullName>
    </submittedName>
</protein>
<dbReference type="GeneID" id="22587509"/>
<feature type="region of interest" description="Disordered" evidence="1">
    <location>
        <begin position="1"/>
        <end position="28"/>
    </location>
</feature>
<dbReference type="InParanoid" id="A0A0A0HVL1"/>
<keyword evidence="3" id="KW-1185">Reference proteome</keyword>
<proteinExistence type="predicted"/>
<dbReference type="Proteomes" id="UP000001628">
    <property type="component" value="Unassembled WGS sequence"/>
</dbReference>
<dbReference type="eggNOG" id="ENOG502RR0H">
    <property type="taxonomic scope" value="Eukaryota"/>
</dbReference>
<reference evidence="2 3" key="1">
    <citation type="journal article" date="2011" name="PLoS Genet.">
        <title>Comparative genomic analysis of human fungal pathogens causing paracoccidioidomycosis.</title>
        <authorList>
            <person name="Desjardins C.A."/>
            <person name="Champion M.D."/>
            <person name="Holder J.W."/>
            <person name="Muszewska A."/>
            <person name="Goldberg J."/>
            <person name="Bailao A.M."/>
            <person name="Brigido M.M."/>
            <person name="Ferreira M.E."/>
            <person name="Garcia A.M."/>
            <person name="Grynberg M."/>
            <person name="Gujja S."/>
            <person name="Heiman D.I."/>
            <person name="Henn M.R."/>
            <person name="Kodira C.D."/>
            <person name="Leon-Narvaez H."/>
            <person name="Longo L.V."/>
            <person name="Ma L.J."/>
            <person name="Malavazi I."/>
            <person name="Matsuo A.L."/>
            <person name="Morais F.V."/>
            <person name="Pereira M."/>
            <person name="Rodriguez-Brito S."/>
            <person name="Sakthikumar S."/>
            <person name="Salem-Izacc S.M."/>
            <person name="Sykes S.M."/>
            <person name="Teixeira M.M."/>
            <person name="Vallejo M.C."/>
            <person name="Walter M.E."/>
            <person name="Yandava C."/>
            <person name="Young S."/>
            <person name="Zeng Q."/>
            <person name="Zucker J."/>
            <person name="Felipe M.S."/>
            <person name="Goldman G.H."/>
            <person name="Haas B.J."/>
            <person name="McEwen J.G."/>
            <person name="Nino-Vega G."/>
            <person name="Puccia R."/>
            <person name="San-Blas G."/>
            <person name="Soares C.M."/>
            <person name="Birren B.W."/>
            <person name="Cuomo C.A."/>
        </authorList>
    </citation>
    <scope>NUCLEOTIDE SEQUENCE [LARGE SCALE GENOMIC DNA]</scope>
    <source>
        <strain evidence="2 3">Pb18</strain>
    </source>
</reference>
<dbReference type="AlphaFoldDB" id="A0A0A0HVL1"/>
<dbReference type="VEuPathDB" id="FungiDB:PADG_11612"/>
<dbReference type="KEGG" id="pbn:PADG_11612"/>
<name>A0A0A0HVL1_PARBD</name>